<proteinExistence type="predicted"/>
<name>A0ABS9C1A0_9BACT</name>
<evidence type="ECO:0000313" key="1">
    <source>
        <dbReference type="EMBL" id="MCF1753259.1"/>
    </source>
</evidence>
<sequence>HLWFKNDGPQISQMNTDKRVIPRLYVRIHESFVYKELNQIPQAEDSHLWKSASSVVKNNGPQISQMITNNSVIPRLYPRIAVSSVVKNKISLQNTHVLEGNSATYPQMAKLHLSQISYFTSQI</sequence>
<evidence type="ECO:0000313" key="2">
    <source>
        <dbReference type="Proteomes" id="UP001201449"/>
    </source>
</evidence>
<protein>
    <submittedName>
        <fullName evidence="1">Uncharacterized protein</fullName>
    </submittedName>
</protein>
<dbReference type="RefSeq" id="WP_234863063.1">
    <property type="nucleotide sequence ID" value="NZ_JAKEVZ010000024.1"/>
</dbReference>
<accession>A0ABS9C1A0</accession>
<comment type="caution">
    <text evidence="1">The sequence shown here is derived from an EMBL/GenBank/DDBJ whole genome shotgun (WGS) entry which is preliminary data.</text>
</comment>
<dbReference type="EMBL" id="JAKEVZ010000024">
    <property type="protein sequence ID" value="MCF1753259.1"/>
    <property type="molecule type" value="Genomic_DNA"/>
</dbReference>
<dbReference type="Proteomes" id="UP001201449">
    <property type="component" value="Unassembled WGS sequence"/>
</dbReference>
<feature type="non-terminal residue" evidence="1">
    <location>
        <position position="1"/>
    </location>
</feature>
<keyword evidence="2" id="KW-1185">Reference proteome</keyword>
<organism evidence="1 2">
    <name type="scientific">Mariniradius sediminis</name>
    <dbReference type="NCBI Taxonomy" id="2909237"/>
    <lineage>
        <taxon>Bacteria</taxon>
        <taxon>Pseudomonadati</taxon>
        <taxon>Bacteroidota</taxon>
        <taxon>Cytophagia</taxon>
        <taxon>Cytophagales</taxon>
        <taxon>Cyclobacteriaceae</taxon>
        <taxon>Mariniradius</taxon>
    </lineage>
</organism>
<gene>
    <name evidence="1" type="ORF">L0U89_19515</name>
</gene>
<reference evidence="1 2" key="1">
    <citation type="submission" date="2022-01" db="EMBL/GenBank/DDBJ databases">
        <title>Mariniradius saccharolyticus sp. nov., isolated from sediment of a river.</title>
        <authorList>
            <person name="Liu H."/>
        </authorList>
    </citation>
    <scope>NUCLEOTIDE SEQUENCE [LARGE SCALE GENOMIC DNA]</scope>
    <source>
        <strain evidence="1 2">RY-2</strain>
    </source>
</reference>